<reference evidence="1" key="1">
    <citation type="journal article" date="2016" name="Nat. Genet.">
        <title>A high-quality carrot genome assembly provides new insights into carotenoid accumulation and asterid genome evolution.</title>
        <authorList>
            <person name="Iorizzo M."/>
            <person name="Ellison S."/>
            <person name="Senalik D."/>
            <person name="Zeng P."/>
            <person name="Satapoomin P."/>
            <person name="Huang J."/>
            <person name="Bowman M."/>
            <person name="Iovene M."/>
            <person name="Sanseverino W."/>
            <person name="Cavagnaro P."/>
            <person name="Yildiz M."/>
            <person name="Macko-Podgorni A."/>
            <person name="Moranska E."/>
            <person name="Grzebelus E."/>
            <person name="Grzebelus D."/>
            <person name="Ashrafi H."/>
            <person name="Zheng Z."/>
            <person name="Cheng S."/>
            <person name="Spooner D."/>
            <person name="Van Deynze A."/>
            <person name="Simon P."/>
        </authorList>
    </citation>
    <scope>NUCLEOTIDE SEQUENCE</scope>
    <source>
        <tissue evidence="1">Leaf</tissue>
    </source>
</reference>
<name>A0AAF0WE76_DAUCS</name>
<sequence>MAHHIDWDNINHYIVENDVRYQRRLRRKQLYITCSPWVPPVHPTSTLNNTVVSRVDPDMEMFLEGFRESDRFLVCKDDDNVSDDVSLEILENGQHGNDDFGVECSRVVANSEPIGVKCGFGGDFVDPDVKMFKEDLGVKCSTREDVVDPDFKMLLENLVVYGHSFALEVKSMDGSIRYIEYEKDELCKGNDIKERKRGKVVPKGDLDSDSTKKKRNVMVRGEGFSRNSDRCTVSKRSSVVKRGDDIEIIFIGKPNEIEEVTVSKNYRPSKIIKNNKRPSKMDDGCNTDYLRKSKKQYEKPQRRPCLTRTDNVMVCGEGSSRNSNRFTVSKRSSVVKRGDDIEIIFIGKPNETEEVTVGKNYRSSKIIKKNKRPSKMDGGCNIDYLRKSKKQYEKPQRRPCLTRTDHVRNQMDILEKGRRPVAVLSRETAKYRRTAPGNKQRGLVVQLGEDTENSRFFSSTGNIDVMGKEEKLDDTASVVLVKKSMQMIQGKDSAYDDNLPPLYKSDKKLGKYAKVKQENATSLNYDEEENEYSPDLEKLRERKKEHEKLERRPCLTRTDNVSNLMNIAGKPKRHLAVMSRQSAKYRRTIPRNEQRDLVVWQGEDIEDSKFSSGKGNMAVMVKEEKFDDSAHVFLVEKSMQVIPGRDSVYDNNLRPQYKCDTNFGKYAELREENAKRLNYDKEDDEDSSDLEILETDNPQNLTKFELTKVFNDSDIEDSAVSMKPTSHCKTSSFREELLVILKKPYNLEEYRSLMQKAKYRHLNWAPEYSDGLKGKDISNTYGKSPLDYHPDVQRRLRRCRRFSKRLNILRGFIYWYGRTCQDGAFKPWLDKSCLAVTPSLR</sequence>
<dbReference type="AlphaFoldDB" id="A0AAF0WE76"/>
<gene>
    <name evidence="1" type="ORF">DCAR_0206369</name>
</gene>
<reference evidence="1" key="2">
    <citation type="submission" date="2022-03" db="EMBL/GenBank/DDBJ databases">
        <title>Draft title - Genomic analysis of global carrot germplasm unveils the trajectory of domestication and the origin of high carotenoid orange carrot.</title>
        <authorList>
            <person name="Iorizzo M."/>
            <person name="Ellison S."/>
            <person name="Senalik D."/>
            <person name="Macko-Podgorni A."/>
            <person name="Grzebelus D."/>
            <person name="Bostan H."/>
            <person name="Rolling W."/>
            <person name="Curaba J."/>
            <person name="Simon P."/>
        </authorList>
    </citation>
    <scope>NUCLEOTIDE SEQUENCE</scope>
    <source>
        <tissue evidence="1">Leaf</tissue>
    </source>
</reference>
<proteinExistence type="predicted"/>
<dbReference type="Proteomes" id="UP000077755">
    <property type="component" value="Chromosome 2"/>
</dbReference>
<dbReference type="EMBL" id="CP093344">
    <property type="protein sequence ID" value="WOG87146.1"/>
    <property type="molecule type" value="Genomic_DNA"/>
</dbReference>
<dbReference type="PANTHER" id="PTHR34194">
    <property type="entry name" value="F14J8.16 PROTEIN"/>
    <property type="match status" value="1"/>
</dbReference>
<evidence type="ECO:0000313" key="2">
    <source>
        <dbReference type="Proteomes" id="UP000077755"/>
    </source>
</evidence>
<dbReference type="KEGG" id="dcr:108210147"/>
<dbReference type="PANTHER" id="PTHR34194:SF2">
    <property type="entry name" value="F14J8.16 PROTEIN"/>
    <property type="match status" value="1"/>
</dbReference>
<protein>
    <submittedName>
        <fullName evidence="1">Uncharacterized protein</fullName>
    </submittedName>
</protein>
<accession>A0AAF0WE76</accession>
<organism evidence="1 2">
    <name type="scientific">Daucus carota subsp. sativus</name>
    <name type="common">Carrot</name>
    <dbReference type="NCBI Taxonomy" id="79200"/>
    <lineage>
        <taxon>Eukaryota</taxon>
        <taxon>Viridiplantae</taxon>
        <taxon>Streptophyta</taxon>
        <taxon>Embryophyta</taxon>
        <taxon>Tracheophyta</taxon>
        <taxon>Spermatophyta</taxon>
        <taxon>Magnoliopsida</taxon>
        <taxon>eudicotyledons</taxon>
        <taxon>Gunneridae</taxon>
        <taxon>Pentapetalae</taxon>
        <taxon>asterids</taxon>
        <taxon>campanulids</taxon>
        <taxon>Apiales</taxon>
        <taxon>Apiaceae</taxon>
        <taxon>Apioideae</taxon>
        <taxon>Scandiceae</taxon>
        <taxon>Daucinae</taxon>
        <taxon>Daucus</taxon>
        <taxon>Daucus sect. Daucus</taxon>
    </lineage>
</organism>
<keyword evidence="2" id="KW-1185">Reference proteome</keyword>
<evidence type="ECO:0000313" key="1">
    <source>
        <dbReference type="EMBL" id="WOG87146.1"/>
    </source>
</evidence>